<comment type="caution">
    <text evidence="2">The sequence shown here is derived from an EMBL/GenBank/DDBJ whole genome shotgun (WGS) entry which is preliminary data.</text>
</comment>
<keyword evidence="3" id="KW-1185">Reference proteome</keyword>
<feature type="domain" description="N-acetyltransferase" evidence="1">
    <location>
        <begin position="18"/>
        <end position="124"/>
    </location>
</feature>
<reference evidence="2 3" key="1">
    <citation type="journal article" date="2015" name="Stand. Genomic Sci.">
        <title>Genomic Encyclopedia of Bacterial and Archaeal Type Strains, Phase III: the genomes of soil and plant-associated and newly described type strains.</title>
        <authorList>
            <person name="Whitman W.B."/>
            <person name="Woyke T."/>
            <person name="Klenk H.P."/>
            <person name="Zhou Y."/>
            <person name="Lilburn T.G."/>
            <person name="Beck B.J."/>
            <person name="De Vos P."/>
            <person name="Vandamme P."/>
            <person name="Eisen J.A."/>
            <person name="Garrity G."/>
            <person name="Hugenholtz P."/>
            <person name="Kyrpides N.C."/>
        </authorList>
    </citation>
    <scope>NUCLEOTIDE SEQUENCE [LARGE SCALE GENOMIC DNA]</scope>
    <source>
        <strain evidence="2 3">RF6</strain>
    </source>
</reference>
<accession>A0A4Q7TWG8</accession>
<dbReference type="InterPro" id="IPR016181">
    <property type="entry name" value="Acyl_CoA_acyltransferase"/>
</dbReference>
<dbReference type="InterPro" id="IPR045057">
    <property type="entry name" value="Gcn5-rel_NAT"/>
</dbReference>
<name>A0A4Q7TWG8_9MICO</name>
<sequence>MARYLTEDEAAAAGFEIVHEPKQDRFALYLDAADGRRLVGEAQYRLVGEPGPGASAAPATDTAAGTIDFTHTAVLPEFRGTGLSGILAHHVVTNPIVHGRRVLTTCWFIEKYLARHPELLGAGA</sequence>
<dbReference type="GO" id="GO:0016740">
    <property type="term" value="F:transferase activity"/>
    <property type="evidence" value="ECO:0007669"/>
    <property type="project" value="UniProtKB-KW"/>
</dbReference>
<dbReference type="PROSITE" id="PS51729">
    <property type="entry name" value="GNAT_YJDJ"/>
    <property type="match status" value="1"/>
</dbReference>
<dbReference type="Pfam" id="PF14542">
    <property type="entry name" value="Acetyltransf_CG"/>
    <property type="match status" value="1"/>
</dbReference>
<proteinExistence type="predicted"/>
<dbReference type="PANTHER" id="PTHR31435:SF9">
    <property type="entry name" value="PROTEIN NATD1"/>
    <property type="match status" value="1"/>
</dbReference>
<dbReference type="Proteomes" id="UP000291832">
    <property type="component" value="Unassembled WGS sequence"/>
</dbReference>
<dbReference type="PANTHER" id="PTHR31435">
    <property type="entry name" value="PROTEIN NATD1"/>
    <property type="match status" value="1"/>
</dbReference>
<protein>
    <submittedName>
        <fullName evidence="2">Putative GNAT family acetyltransferase</fullName>
    </submittedName>
</protein>
<dbReference type="Gene3D" id="3.40.630.30">
    <property type="match status" value="1"/>
</dbReference>
<gene>
    <name evidence="2" type="ORF">EV139_1968</name>
</gene>
<dbReference type="OrthoDB" id="5405911at2"/>
<evidence type="ECO:0000313" key="3">
    <source>
        <dbReference type="Proteomes" id="UP000291832"/>
    </source>
</evidence>
<evidence type="ECO:0000313" key="2">
    <source>
        <dbReference type="EMBL" id="RZT64550.1"/>
    </source>
</evidence>
<dbReference type="SUPFAM" id="SSF55729">
    <property type="entry name" value="Acyl-CoA N-acyltransferases (Nat)"/>
    <property type="match status" value="1"/>
</dbReference>
<dbReference type="RefSeq" id="WP_130454157.1">
    <property type="nucleotide sequence ID" value="NZ_QYAG01000001.1"/>
</dbReference>
<dbReference type="AlphaFoldDB" id="A0A4Q7TWG8"/>
<organism evidence="2 3">
    <name type="scientific">Leucobacter luti</name>
    <dbReference type="NCBI Taxonomy" id="340320"/>
    <lineage>
        <taxon>Bacteria</taxon>
        <taxon>Bacillati</taxon>
        <taxon>Actinomycetota</taxon>
        <taxon>Actinomycetes</taxon>
        <taxon>Micrococcales</taxon>
        <taxon>Microbacteriaceae</taxon>
        <taxon>Leucobacter</taxon>
    </lineage>
</organism>
<dbReference type="InterPro" id="IPR031165">
    <property type="entry name" value="GNAT_YJDJ"/>
</dbReference>
<evidence type="ECO:0000259" key="1">
    <source>
        <dbReference type="PROSITE" id="PS51729"/>
    </source>
</evidence>
<keyword evidence="2" id="KW-0808">Transferase</keyword>
<dbReference type="EMBL" id="SHKI01000005">
    <property type="protein sequence ID" value="RZT64550.1"/>
    <property type="molecule type" value="Genomic_DNA"/>
</dbReference>